<keyword evidence="3" id="KW-0472">Membrane</keyword>
<evidence type="ECO:0008006" key="6">
    <source>
        <dbReference type="Google" id="ProtNLM"/>
    </source>
</evidence>
<keyword evidence="3" id="KW-0812">Transmembrane</keyword>
<evidence type="ECO:0000256" key="2">
    <source>
        <dbReference type="SAM" id="MobiDB-lite"/>
    </source>
</evidence>
<dbReference type="EMBL" id="CP019082">
    <property type="protein sequence ID" value="APW59569.1"/>
    <property type="molecule type" value="Genomic_DNA"/>
</dbReference>
<feature type="compositionally biased region" description="Basic and acidic residues" evidence="2">
    <location>
        <begin position="437"/>
        <end position="449"/>
    </location>
</feature>
<dbReference type="Proteomes" id="UP000186309">
    <property type="component" value="Chromosome"/>
</dbReference>
<keyword evidence="5" id="KW-1185">Reference proteome</keyword>
<dbReference type="AlphaFoldDB" id="A0A1U7CKW3"/>
<dbReference type="InterPro" id="IPR011990">
    <property type="entry name" value="TPR-like_helical_dom_sf"/>
</dbReference>
<evidence type="ECO:0000313" key="4">
    <source>
        <dbReference type="EMBL" id="APW59569.1"/>
    </source>
</evidence>
<feature type="transmembrane region" description="Helical" evidence="3">
    <location>
        <begin position="25"/>
        <end position="48"/>
    </location>
</feature>
<protein>
    <recommendedName>
        <fullName evidence="6">Beta-barrel assembly-enhancing protease</fullName>
    </recommendedName>
</protein>
<dbReference type="SUPFAM" id="SSF48452">
    <property type="entry name" value="TPR-like"/>
    <property type="match status" value="2"/>
</dbReference>
<evidence type="ECO:0000256" key="3">
    <source>
        <dbReference type="SAM" id="Phobius"/>
    </source>
</evidence>
<name>A0A1U7CKW3_9BACT</name>
<organism evidence="4 5">
    <name type="scientific">Paludisphaera borealis</name>
    <dbReference type="NCBI Taxonomy" id="1387353"/>
    <lineage>
        <taxon>Bacteria</taxon>
        <taxon>Pseudomonadati</taxon>
        <taxon>Planctomycetota</taxon>
        <taxon>Planctomycetia</taxon>
        <taxon>Isosphaerales</taxon>
        <taxon>Isosphaeraceae</taxon>
        <taxon>Paludisphaera</taxon>
    </lineage>
</organism>
<dbReference type="SMART" id="SM00028">
    <property type="entry name" value="TPR"/>
    <property type="match status" value="3"/>
</dbReference>
<gene>
    <name evidence="4" type="ORF">BSF38_00996</name>
</gene>
<sequence>MSKSSESPPVTAVRPPTAKAPRSYVTSWLVGPLIGFTVVAMVVVLVSLSRSNDPDQLWGSAEAALREGRLNDAAAAVELLSRARDPVPRDWMLRAQVAVARKNVDEAMEDLGQIPDDDRIASQAWLLKGQVELRRNRAKNAELALRKALTLDPTLTQAHRELIFIYGMQLRRNELNEEFKALSELTELTYDNVFHWCLVRNCIWEPGEVAQTLAEFLAADPTDRQTRLSLADNYRRLGLFDEADLALAELPQDDPEALAGRVMLAMDRRQEELAEELLAKGPADDPNLARIRGRIALARRNGPDAVHNFQIAYDHEPGDRDTLFGLINAHELCGDDAAALPLRQAAKNLEIFNTLMQRVSAPGGRKDASLMKEMGAACSSLGFIPEARSWYKLAIARDPLDAVSQQALFRLNAKARANDPPADHPIPPTPRTTPESRASRPDISLRPRP</sequence>
<keyword evidence="3" id="KW-1133">Transmembrane helix</keyword>
<keyword evidence="1" id="KW-0802">TPR repeat</keyword>
<reference evidence="5" key="1">
    <citation type="submission" date="2016-12" db="EMBL/GenBank/DDBJ databases">
        <title>Comparative genomics of four Isosphaeraceae planctomycetes: a common pool of plasmids and glycoside hydrolase genes.</title>
        <authorList>
            <person name="Ivanova A."/>
        </authorList>
    </citation>
    <scope>NUCLEOTIDE SEQUENCE [LARGE SCALE GENOMIC DNA]</scope>
    <source>
        <strain evidence="5">PX4</strain>
    </source>
</reference>
<proteinExistence type="predicted"/>
<dbReference type="PROSITE" id="PS50005">
    <property type="entry name" value="TPR"/>
    <property type="match status" value="1"/>
</dbReference>
<feature type="repeat" description="TPR" evidence="1">
    <location>
        <begin position="122"/>
        <end position="155"/>
    </location>
</feature>
<feature type="region of interest" description="Disordered" evidence="2">
    <location>
        <begin position="412"/>
        <end position="449"/>
    </location>
</feature>
<evidence type="ECO:0000256" key="1">
    <source>
        <dbReference type="PROSITE-ProRule" id="PRU00339"/>
    </source>
</evidence>
<accession>A0A1U7CKW3</accession>
<dbReference type="Pfam" id="PF13432">
    <property type="entry name" value="TPR_16"/>
    <property type="match status" value="3"/>
</dbReference>
<evidence type="ECO:0000313" key="5">
    <source>
        <dbReference type="Proteomes" id="UP000186309"/>
    </source>
</evidence>
<dbReference type="KEGG" id="pbor:BSF38_00996"/>
<dbReference type="InterPro" id="IPR019734">
    <property type="entry name" value="TPR_rpt"/>
</dbReference>
<dbReference type="Gene3D" id="1.25.40.10">
    <property type="entry name" value="Tetratricopeptide repeat domain"/>
    <property type="match status" value="2"/>
</dbReference>
<dbReference type="RefSeq" id="WP_076343731.1">
    <property type="nucleotide sequence ID" value="NZ_CP019082.1"/>
</dbReference>